<accession>A0ABP5U9G5</accession>
<gene>
    <name evidence="1" type="ORF">GCM10010170_074590</name>
</gene>
<comment type="caution">
    <text evidence="1">The sequence shown here is derived from an EMBL/GenBank/DDBJ whole genome shotgun (WGS) entry which is preliminary data.</text>
</comment>
<dbReference type="Proteomes" id="UP001501444">
    <property type="component" value="Unassembled WGS sequence"/>
</dbReference>
<sequence length="247" mass="26551">MRLVGALTAAAVALAGCATGPVDGNTLARDAAEWTAKQLNDKFGRRMRARDAEYIAATEIPAEPQDVGEVRVTPLAWSGRTSGDETATIDVRFAATVPSREPASFGDRGNTAGSATRCYRYELQLYRDTGYHEIRCPQGVTPPAPSASPVLTLPPDANDRLTAALRSATPDTLANVVRAAFPQDGIRVDTVIYQDTMVAAVGVPAERDCLVMIRTPDGMLKQVSYDRIQLEPGETGCNTRLYTNPPR</sequence>
<evidence type="ECO:0008006" key="3">
    <source>
        <dbReference type="Google" id="ProtNLM"/>
    </source>
</evidence>
<keyword evidence="2" id="KW-1185">Reference proteome</keyword>
<reference evidence="2" key="1">
    <citation type="journal article" date="2019" name="Int. J. Syst. Evol. Microbiol.">
        <title>The Global Catalogue of Microorganisms (GCM) 10K type strain sequencing project: providing services to taxonomists for standard genome sequencing and annotation.</title>
        <authorList>
            <consortium name="The Broad Institute Genomics Platform"/>
            <consortium name="The Broad Institute Genome Sequencing Center for Infectious Disease"/>
            <person name="Wu L."/>
            <person name="Ma J."/>
        </authorList>
    </citation>
    <scope>NUCLEOTIDE SEQUENCE [LARGE SCALE GENOMIC DNA]</scope>
    <source>
        <strain evidence="2">JCM 3272</strain>
    </source>
</reference>
<name>A0ABP5U9G5_9ACTN</name>
<dbReference type="PROSITE" id="PS51257">
    <property type="entry name" value="PROKAR_LIPOPROTEIN"/>
    <property type="match status" value="1"/>
</dbReference>
<evidence type="ECO:0000313" key="1">
    <source>
        <dbReference type="EMBL" id="GAA2372353.1"/>
    </source>
</evidence>
<protein>
    <recommendedName>
        <fullName evidence="3">Lipoprotein</fullName>
    </recommendedName>
</protein>
<dbReference type="EMBL" id="BAAARV010000073">
    <property type="protein sequence ID" value="GAA2372353.1"/>
    <property type="molecule type" value="Genomic_DNA"/>
</dbReference>
<evidence type="ECO:0000313" key="2">
    <source>
        <dbReference type="Proteomes" id="UP001501444"/>
    </source>
</evidence>
<proteinExistence type="predicted"/>
<organism evidence="1 2">
    <name type="scientific">Dactylosporangium salmoneum</name>
    <dbReference type="NCBI Taxonomy" id="53361"/>
    <lineage>
        <taxon>Bacteria</taxon>
        <taxon>Bacillati</taxon>
        <taxon>Actinomycetota</taxon>
        <taxon>Actinomycetes</taxon>
        <taxon>Micromonosporales</taxon>
        <taxon>Micromonosporaceae</taxon>
        <taxon>Dactylosporangium</taxon>
    </lineage>
</organism>